<proteinExistence type="predicted"/>
<feature type="compositionally biased region" description="Polar residues" evidence="1">
    <location>
        <begin position="271"/>
        <end position="294"/>
    </location>
</feature>
<feature type="compositionally biased region" description="Polar residues" evidence="1">
    <location>
        <begin position="40"/>
        <end position="59"/>
    </location>
</feature>
<evidence type="ECO:0000256" key="1">
    <source>
        <dbReference type="SAM" id="MobiDB-lite"/>
    </source>
</evidence>
<organism evidence="2 3">
    <name type="scientific">Lipomyces starkeyi NRRL Y-11557</name>
    <dbReference type="NCBI Taxonomy" id="675824"/>
    <lineage>
        <taxon>Eukaryota</taxon>
        <taxon>Fungi</taxon>
        <taxon>Dikarya</taxon>
        <taxon>Ascomycota</taxon>
        <taxon>Saccharomycotina</taxon>
        <taxon>Lipomycetes</taxon>
        <taxon>Lipomycetales</taxon>
        <taxon>Lipomycetaceae</taxon>
        <taxon>Lipomyces</taxon>
    </lineage>
</organism>
<protein>
    <submittedName>
        <fullName evidence="2">Uncharacterized protein</fullName>
    </submittedName>
</protein>
<dbReference type="Proteomes" id="UP000094385">
    <property type="component" value="Unassembled WGS sequence"/>
</dbReference>
<evidence type="ECO:0000313" key="3">
    <source>
        <dbReference type="Proteomes" id="UP000094385"/>
    </source>
</evidence>
<evidence type="ECO:0000313" key="2">
    <source>
        <dbReference type="EMBL" id="ODQ71909.1"/>
    </source>
</evidence>
<feature type="region of interest" description="Disordered" evidence="1">
    <location>
        <begin position="314"/>
        <end position="336"/>
    </location>
</feature>
<dbReference type="AlphaFoldDB" id="A0A1E3Q2I1"/>
<sequence length="480" mass="52819">MPCETPQLNAVVLSRFHSTRLGSAITERVTADSPAGASVLPTSPLAQHPSMPTSPTPKSDTIVRRQISCELSRDPYSKLLQYYETYLPPRRKQGRWVDSPNGEKTVWVPDRFSVTSTSSTISNVSDDLQQSLTDAASDCQGSVSVSERFSTVKRPIITVIAPTPASSVRNSVVRRNRSTRSTRSIRSNRMARVVGESPTLPTINADYIPLSHYPANGEIDDHLSSCLPVMTTPLKQCHTSTGEVKETYDTAAVRENTTQANSCHGPHSALSYRTGQQQQEIQRPNSPVHSANSFSRNESSIWTDALATSLSDVSTKPLNSYDTRPPGNSRGGHNVLSDDENGYGCVCHSFDSESVVSDLYEDFGYDAYHNTLRYTSESLITCDNVNIFGQEIPLTRSSSSQSIFSTTGINNGFSIGPESRRDRIIRESVSNSPSYAHSSDRKDRKFSAYTVLSTVSNITSSSSITHTAKLPWKKFWGHKF</sequence>
<feature type="region of interest" description="Disordered" evidence="1">
    <location>
        <begin position="258"/>
        <end position="294"/>
    </location>
</feature>
<reference evidence="2 3" key="1">
    <citation type="journal article" date="2016" name="Proc. Natl. Acad. Sci. U.S.A.">
        <title>Comparative genomics of biotechnologically important yeasts.</title>
        <authorList>
            <person name="Riley R."/>
            <person name="Haridas S."/>
            <person name="Wolfe K.H."/>
            <person name="Lopes M.R."/>
            <person name="Hittinger C.T."/>
            <person name="Goeker M."/>
            <person name="Salamov A.A."/>
            <person name="Wisecaver J.H."/>
            <person name="Long T.M."/>
            <person name="Calvey C.H."/>
            <person name="Aerts A.L."/>
            <person name="Barry K.W."/>
            <person name="Choi C."/>
            <person name="Clum A."/>
            <person name="Coughlan A.Y."/>
            <person name="Deshpande S."/>
            <person name="Douglass A.P."/>
            <person name="Hanson S.J."/>
            <person name="Klenk H.-P."/>
            <person name="LaButti K.M."/>
            <person name="Lapidus A."/>
            <person name="Lindquist E.A."/>
            <person name="Lipzen A.M."/>
            <person name="Meier-Kolthoff J.P."/>
            <person name="Ohm R.A."/>
            <person name="Otillar R.P."/>
            <person name="Pangilinan J.L."/>
            <person name="Peng Y."/>
            <person name="Rokas A."/>
            <person name="Rosa C.A."/>
            <person name="Scheuner C."/>
            <person name="Sibirny A.A."/>
            <person name="Slot J.C."/>
            <person name="Stielow J.B."/>
            <person name="Sun H."/>
            <person name="Kurtzman C.P."/>
            <person name="Blackwell M."/>
            <person name="Grigoriev I.V."/>
            <person name="Jeffries T.W."/>
        </authorList>
    </citation>
    <scope>NUCLEOTIDE SEQUENCE [LARGE SCALE GENOMIC DNA]</scope>
    <source>
        <strain evidence="2 3">NRRL Y-11557</strain>
    </source>
</reference>
<dbReference type="EMBL" id="KV454296">
    <property type="protein sequence ID" value="ODQ71909.1"/>
    <property type="molecule type" value="Genomic_DNA"/>
</dbReference>
<name>A0A1E3Q2I1_LIPST</name>
<keyword evidence="3" id="KW-1185">Reference proteome</keyword>
<accession>A0A1E3Q2I1</accession>
<gene>
    <name evidence="2" type="ORF">LIPSTDRAFT_111975</name>
</gene>
<dbReference type="OrthoDB" id="10525538at2759"/>
<feature type="region of interest" description="Disordered" evidence="1">
    <location>
        <begin position="29"/>
        <end position="61"/>
    </location>
</feature>